<dbReference type="PANTHER" id="PTHR46370:SF1">
    <property type="entry name" value="GPALPP MOTIFS-CONTAINING PROTEIN 1"/>
    <property type="match status" value="1"/>
</dbReference>
<evidence type="ECO:0000256" key="1">
    <source>
        <dbReference type="SAM" id="MobiDB-lite"/>
    </source>
</evidence>
<feature type="compositionally biased region" description="Polar residues" evidence="1">
    <location>
        <begin position="150"/>
        <end position="161"/>
    </location>
</feature>
<evidence type="ECO:0000259" key="2">
    <source>
        <dbReference type="Pfam" id="PF12572"/>
    </source>
</evidence>
<feature type="region of interest" description="Disordered" evidence="1">
    <location>
        <begin position="142"/>
        <end position="169"/>
    </location>
</feature>
<dbReference type="PANTHER" id="PTHR46370">
    <property type="entry name" value="GPALPP MOTIFS-CONTAINING PROTEIN 1"/>
    <property type="match status" value="1"/>
</dbReference>
<feature type="compositionally biased region" description="Basic residues" evidence="1">
    <location>
        <begin position="216"/>
        <end position="250"/>
    </location>
</feature>
<name>A0AAV2T8K1_CALDB</name>
<reference evidence="3" key="1">
    <citation type="submission" date="2024-06" db="EMBL/GenBank/DDBJ databases">
        <authorList>
            <person name="Liu X."/>
            <person name="Lenzi L."/>
            <person name="Haldenby T S."/>
            <person name="Uol C."/>
        </authorList>
    </citation>
    <scope>NUCLEOTIDE SEQUENCE</scope>
</reference>
<dbReference type="Proteomes" id="UP001497525">
    <property type="component" value="Unassembled WGS sequence"/>
</dbReference>
<comment type="caution">
    <text evidence="3">The sequence shown here is derived from an EMBL/GenBank/DDBJ whole genome shotgun (WGS) entry which is preliminary data.</text>
</comment>
<dbReference type="Pfam" id="PF12572">
    <property type="entry name" value="DUF3752"/>
    <property type="match status" value="1"/>
</dbReference>
<feature type="domain" description="DUF3752" evidence="2">
    <location>
        <begin position="134"/>
        <end position="293"/>
    </location>
</feature>
<dbReference type="EMBL" id="CAXLJL010000123">
    <property type="protein sequence ID" value="CAL5132424.1"/>
    <property type="molecule type" value="Genomic_DNA"/>
</dbReference>
<evidence type="ECO:0000313" key="4">
    <source>
        <dbReference type="Proteomes" id="UP001497525"/>
    </source>
</evidence>
<protein>
    <recommendedName>
        <fullName evidence="2">DUF3752 domain-containing protein</fullName>
    </recommendedName>
</protein>
<sequence>MVFCWRSCTVQCRARFNRTNTSKRCSCMSDESSKESRVIGPVLRPDEVAPASGIGPALPLHLFKSRLENTAGESEDEDPFIIGPLIPGQESKEEIRHFRTEECNSSTLENRSSKSLKRDAWMTELLPASQGVQSLKARRFQRSVGPGGTTFDSSWFQSPSCSDDKDNPTEAELKKRLIEDENERKRNESYDKKMAECVSKCQDGKETASLLDLHRRKAEHKAKKEAKKARKEARRAKKEKHKHKKHKHTRSPSPEKPTRRPFDRDIDLKISRIDSAAKNALIERSKKLSGRFGHGSKQFL</sequence>
<gene>
    <name evidence="3" type="ORF">CDAUBV1_LOCUS5253</name>
</gene>
<proteinExistence type="predicted"/>
<accession>A0AAV2T8K1</accession>
<evidence type="ECO:0000313" key="3">
    <source>
        <dbReference type="EMBL" id="CAL5132424.1"/>
    </source>
</evidence>
<feature type="region of interest" description="Disordered" evidence="1">
    <location>
        <begin position="216"/>
        <end position="267"/>
    </location>
</feature>
<feature type="compositionally biased region" description="Basic and acidic residues" evidence="1">
    <location>
        <begin position="256"/>
        <end position="267"/>
    </location>
</feature>
<dbReference type="AlphaFoldDB" id="A0AAV2T8K1"/>
<dbReference type="InterPro" id="IPR046331">
    <property type="entry name" value="GPAM1-like"/>
</dbReference>
<dbReference type="InterPro" id="IPR022226">
    <property type="entry name" value="DUF3752"/>
</dbReference>
<organism evidence="3 4">
    <name type="scientific">Calicophoron daubneyi</name>
    <name type="common">Rumen fluke</name>
    <name type="synonym">Paramphistomum daubneyi</name>
    <dbReference type="NCBI Taxonomy" id="300641"/>
    <lineage>
        <taxon>Eukaryota</taxon>
        <taxon>Metazoa</taxon>
        <taxon>Spiralia</taxon>
        <taxon>Lophotrochozoa</taxon>
        <taxon>Platyhelminthes</taxon>
        <taxon>Trematoda</taxon>
        <taxon>Digenea</taxon>
        <taxon>Plagiorchiida</taxon>
        <taxon>Pronocephalata</taxon>
        <taxon>Paramphistomoidea</taxon>
        <taxon>Paramphistomidae</taxon>
        <taxon>Calicophoron</taxon>
    </lineage>
</organism>